<keyword evidence="1" id="KW-0812">Transmembrane</keyword>
<dbReference type="Proteomes" id="UP001500305">
    <property type="component" value="Unassembled WGS sequence"/>
</dbReference>
<organism evidence="2 3">
    <name type="scientific">Kitasatospora cystarginea</name>
    <dbReference type="NCBI Taxonomy" id="58350"/>
    <lineage>
        <taxon>Bacteria</taxon>
        <taxon>Bacillati</taxon>
        <taxon>Actinomycetota</taxon>
        <taxon>Actinomycetes</taxon>
        <taxon>Kitasatosporales</taxon>
        <taxon>Streptomycetaceae</taxon>
        <taxon>Kitasatospora</taxon>
    </lineage>
</organism>
<accession>A0ABN3DEZ7</accession>
<name>A0ABN3DEZ7_9ACTN</name>
<feature type="transmembrane region" description="Helical" evidence="1">
    <location>
        <begin position="137"/>
        <end position="161"/>
    </location>
</feature>
<sequence length="190" mass="19279">MLHQALYALALGVVVFCATNIDTWGLLVALSLADRQVRTGLLTAALLLALVVTLGLGALGGLAGRLLTPSDLRLLGVIPVALGLHGLLRRGGAAAPASALAGCRDLGWYFLLVLATGADNVSVFAVAFARLTPGEAVLLAAVQLALAPALVTVATGVRACCGRSRLVRRCRPWLSSAVLVLVGATVLAAG</sequence>
<feature type="transmembrane region" description="Helical" evidence="1">
    <location>
        <begin position="108"/>
        <end position="131"/>
    </location>
</feature>
<feature type="transmembrane region" description="Helical" evidence="1">
    <location>
        <begin position="6"/>
        <end position="29"/>
    </location>
</feature>
<protein>
    <recommendedName>
        <fullName evidence="4">Cadmium transporter</fullName>
    </recommendedName>
</protein>
<keyword evidence="1" id="KW-1133">Transmembrane helix</keyword>
<keyword evidence="3" id="KW-1185">Reference proteome</keyword>
<proteinExistence type="predicted"/>
<evidence type="ECO:0000313" key="3">
    <source>
        <dbReference type="Proteomes" id="UP001500305"/>
    </source>
</evidence>
<dbReference type="RefSeq" id="WP_344634654.1">
    <property type="nucleotide sequence ID" value="NZ_BAAATR010000002.1"/>
</dbReference>
<reference evidence="2 3" key="1">
    <citation type="journal article" date="2019" name="Int. J. Syst. Evol. Microbiol.">
        <title>The Global Catalogue of Microorganisms (GCM) 10K type strain sequencing project: providing services to taxonomists for standard genome sequencing and annotation.</title>
        <authorList>
            <consortium name="The Broad Institute Genomics Platform"/>
            <consortium name="The Broad Institute Genome Sequencing Center for Infectious Disease"/>
            <person name="Wu L."/>
            <person name="Ma J."/>
        </authorList>
    </citation>
    <scope>NUCLEOTIDE SEQUENCE [LARGE SCALE GENOMIC DNA]</scope>
    <source>
        <strain evidence="2 3">JCM 7356</strain>
    </source>
</reference>
<evidence type="ECO:0000256" key="1">
    <source>
        <dbReference type="SAM" id="Phobius"/>
    </source>
</evidence>
<keyword evidence="1" id="KW-0472">Membrane</keyword>
<feature type="transmembrane region" description="Helical" evidence="1">
    <location>
        <begin position="173"/>
        <end position="189"/>
    </location>
</feature>
<gene>
    <name evidence="2" type="ORF">GCM10010430_06660</name>
</gene>
<comment type="caution">
    <text evidence="2">The sequence shown here is derived from an EMBL/GenBank/DDBJ whole genome shotgun (WGS) entry which is preliminary data.</text>
</comment>
<evidence type="ECO:0008006" key="4">
    <source>
        <dbReference type="Google" id="ProtNLM"/>
    </source>
</evidence>
<dbReference type="EMBL" id="BAAATR010000002">
    <property type="protein sequence ID" value="GAA2229400.1"/>
    <property type="molecule type" value="Genomic_DNA"/>
</dbReference>
<evidence type="ECO:0000313" key="2">
    <source>
        <dbReference type="EMBL" id="GAA2229400.1"/>
    </source>
</evidence>
<feature type="transmembrane region" description="Helical" evidence="1">
    <location>
        <begin position="41"/>
        <end position="60"/>
    </location>
</feature>
<feature type="transmembrane region" description="Helical" evidence="1">
    <location>
        <begin position="72"/>
        <end position="88"/>
    </location>
</feature>